<dbReference type="OrthoDB" id="8087138at2"/>
<dbReference type="RefSeq" id="WP_037928312.1">
    <property type="nucleotide sequence ID" value="NZ_JBFADL010000024.1"/>
</dbReference>
<proteinExistence type="predicted"/>
<dbReference type="STRING" id="55952.BU52_04380"/>
<feature type="domain" description="SnoaL-like" evidence="1">
    <location>
        <begin position="18"/>
        <end position="111"/>
    </location>
</feature>
<reference evidence="2 3" key="1">
    <citation type="submission" date="2014-02" db="EMBL/GenBank/DDBJ databases">
        <title>The genome announcement of Streptomyces toyocaensis NRRL15009.</title>
        <authorList>
            <person name="Hong H.-J."/>
            <person name="Kwun M.J."/>
        </authorList>
    </citation>
    <scope>NUCLEOTIDE SEQUENCE [LARGE SCALE GENOMIC DNA]</scope>
    <source>
        <strain evidence="2 3">NRRL 15009</strain>
    </source>
</reference>
<name>A0A081XXJ2_STRTO</name>
<dbReference type="Proteomes" id="UP000028341">
    <property type="component" value="Unassembled WGS sequence"/>
</dbReference>
<dbReference type="InterPro" id="IPR037401">
    <property type="entry name" value="SnoaL-like"/>
</dbReference>
<evidence type="ECO:0000313" key="2">
    <source>
        <dbReference type="EMBL" id="KES08265.1"/>
    </source>
</evidence>
<gene>
    <name evidence="2" type="ORF">BU52_04380</name>
</gene>
<comment type="caution">
    <text evidence="2">The sequence shown here is derived from an EMBL/GenBank/DDBJ whole genome shotgun (WGS) entry which is preliminary data.</text>
</comment>
<evidence type="ECO:0000259" key="1">
    <source>
        <dbReference type="Pfam" id="PF12680"/>
    </source>
</evidence>
<accession>A0A081XXJ2</accession>
<evidence type="ECO:0000313" key="3">
    <source>
        <dbReference type="Proteomes" id="UP000028341"/>
    </source>
</evidence>
<dbReference type="Pfam" id="PF12680">
    <property type="entry name" value="SnoaL_2"/>
    <property type="match status" value="1"/>
</dbReference>
<sequence length="121" mass="13330">MTTAAQPAFGSDTLRRGIEADTSAMLVSLYADDAELRIVDRNTQPSHPKVLHGRDEIAAVLDDVYSRDMTHSLEACVVQGDHAAYCESCRYPDGVRVLSESMLTLRDGKITGQTMIQAWDE</sequence>
<protein>
    <recommendedName>
        <fullName evidence="1">SnoaL-like domain-containing protein</fullName>
    </recommendedName>
</protein>
<keyword evidence="3" id="KW-1185">Reference proteome</keyword>
<organism evidence="2 3">
    <name type="scientific">Streptomyces toyocaensis</name>
    <dbReference type="NCBI Taxonomy" id="55952"/>
    <lineage>
        <taxon>Bacteria</taxon>
        <taxon>Bacillati</taxon>
        <taxon>Actinomycetota</taxon>
        <taxon>Actinomycetes</taxon>
        <taxon>Kitasatosporales</taxon>
        <taxon>Streptomycetaceae</taxon>
        <taxon>Streptomyces</taxon>
    </lineage>
</organism>
<dbReference type="Gene3D" id="3.10.450.50">
    <property type="match status" value="1"/>
</dbReference>
<dbReference type="eggNOG" id="COG1917">
    <property type="taxonomic scope" value="Bacteria"/>
</dbReference>
<dbReference type="SUPFAM" id="SSF54427">
    <property type="entry name" value="NTF2-like"/>
    <property type="match status" value="1"/>
</dbReference>
<dbReference type="InterPro" id="IPR032710">
    <property type="entry name" value="NTF2-like_dom_sf"/>
</dbReference>
<dbReference type="EMBL" id="JFCB01000002">
    <property type="protein sequence ID" value="KES08265.1"/>
    <property type="molecule type" value="Genomic_DNA"/>
</dbReference>
<dbReference type="AlphaFoldDB" id="A0A081XXJ2"/>